<dbReference type="Pfam" id="PF01419">
    <property type="entry name" value="Jacalin"/>
    <property type="match status" value="1"/>
</dbReference>
<reference evidence="3 4" key="1">
    <citation type="submission" date="2024-07" db="EMBL/GenBank/DDBJ databases">
        <title>Section-level genome sequencing and comparative genomics of Aspergillus sections Usti and Cavernicolus.</title>
        <authorList>
            <consortium name="Lawrence Berkeley National Laboratory"/>
            <person name="Nybo J.L."/>
            <person name="Vesth T.C."/>
            <person name="Theobald S."/>
            <person name="Frisvad J.C."/>
            <person name="Larsen T.O."/>
            <person name="Kjaerboelling I."/>
            <person name="Rothschild-Mancinelli K."/>
            <person name="Lyhne E.K."/>
            <person name="Kogle M.E."/>
            <person name="Barry K."/>
            <person name="Clum A."/>
            <person name="Na H."/>
            <person name="Ledsgaard L."/>
            <person name="Lin J."/>
            <person name="Lipzen A."/>
            <person name="Kuo A."/>
            <person name="Riley R."/>
            <person name="Mondo S."/>
            <person name="Labutti K."/>
            <person name="Haridas S."/>
            <person name="Pangalinan J."/>
            <person name="Salamov A.A."/>
            <person name="Simmons B.A."/>
            <person name="Magnuson J.K."/>
            <person name="Chen J."/>
            <person name="Drula E."/>
            <person name="Henrissat B."/>
            <person name="Wiebenga A."/>
            <person name="Lubbers R.J."/>
            <person name="Gomes A.C."/>
            <person name="Makela M.R."/>
            <person name="Stajich J."/>
            <person name="Grigoriev I.V."/>
            <person name="Mortensen U.H."/>
            <person name="De Vries R.P."/>
            <person name="Baker S.E."/>
            <person name="Andersen M.R."/>
        </authorList>
    </citation>
    <scope>NUCLEOTIDE SEQUENCE [LARGE SCALE GENOMIC DNA]</scope>
    <source>
        <strain evidence="3 4">CBS 123904</strain>
    </source>
</reference>
<gene>
    <name evidence="3" type="ORF">BJY01DRAFT_252819</name>
</gene>
<dbReference type="Gene3D" id="2.100.10.30">
    <property type="entry name" value="Jacalin-like lectin domain"/>
    <property type="match status" value="1"/>
</dbReference>
<dbReference type="InterPro" id="IPR001229">
    <property type="entry name" value="Jacalin-like_lectin_dom"/>
</dbReference>
<dbReference type="Proteomes" id="UP001610446">
    <property type="component" value="Unassembled WGS sequence"/>
</dbReference>
<dbReference type="SUPFAM" id="SSF51101">
    <property type="entry name" value="Mannose-binding lectins"/>
    <property type="match status" value="1"/>
</dbReference>
<protein>
    <recommendedName>
        <fullName evidence="2">Jacalin-type lectin domain-containing protein</fullName>
    </recommendedName>
</protein>
<name>A0ABR4J414_9EURO</name>
<sequence>MPRRTQGLVTDGPYGGPGGSAYDARDNGVKVRDIQTWTANYNSYNVLGAIEFTFADNQPSGRIGGKDPNVGYNPDQPFSFEDGETIENMTFYAGDNQGYCNGFEFDTNYGNHFEGGTKIGMPSTVDQLGNGELAGASGRDNSHGADAVVDSMILYFND</sequence>
<evidence type="ECO:0000313" key="4">
    <source>
        <dbReference type="Proteomes" id="UP001610446"/>
    </source>
</evidence>
<dbReference type="InterPro" id="IPR036404">
    <property type="entry name" value="Jacalin-like_lectin_dom_sf"/>
</dbReference>
<comment type="caution">
    <text evidence="3">The sequence shown here is derived from an EMBL/GenBank/DDBJ whole genome shotgun (WGS) entry which is preliminary data.</text>
</comment>
<accession>A0ABR4J414</accession>
<evidence type="ECO:0000259" key="2">
    <source>
        <dbReference type="Pfam" id="PF01419"/>
    </source>
</evidence>
<evidence type="ECO:0000256" key="1">
    <source>
        <dbReference type="SAM" id="MobiDB-lite"/>
    </source>
</evidence>
<keyword evidence="4" id="KW-1185">Reference proteome</keyword>
<dbReference type="EMBL" id="JBFXLU010000212">
    <property type="protein sequence ID" value="KAL2834788.1"/>
    <property type="molecule type" value="Genomic_DNA"/>
</dbReference>
<proteinExistence type="predicted"/>
<organism evidence="3 4">
    <name type="scientific">Aspergillus pseudoustus</name>
    <dbReference type="NCBI Taxonomy" id="1810923"/>
    <lineage>
        <taxon>Eukaryota</taxon>
        <taxon>Fungi</taxon>
        <taxon>Dikarya</taxon>
        <taxon>Ascomycota</taxon>
        <taxon>Pezizomycotina</taxon>
        <taxon>Eurotiomycetes</taxon>
        <taxon>Eurotiomycetidae</taxon>
        <taxon>Eurotiales</taxon>
        <taxon>Aspergillaceae</taxon>
        <taxon>Aspergillus</taxon>
        <taxon>Aspergillus subgen. Nidulantes</taxon>
    </lineage>
</organism>
<feature type="region of interest" description="Disordered" evidence="1">
    <location>
        <begin position="1"/>
        <end position="21"/>
    </location>
</feature>
<evidence type="ECO:0000313" key="3">
    <source>
        <dbReference type="EMBL" id="KAL2834788.1"/>
    </source>
</evidence>
<feature type="domain" description="Jacalin-type lectin" evidence="2">
    <location>
        <begin position="12"/>
        <end position="141"/>
    </location>
</feature>